<evidence type="ECO:0000259" key="4">
    <source>
        <dbReference type="PROSITE" id="PS50949"/>
    </source>
</evidence>
<evidence type="ECO:0000313" key="6">
    <source>
        <dbReference type="Proteomes" id="UP000534870"/>
    </source>
</evidence>
<dbReference type="InterPro" id="IPR036390">
    <property type="entry name" value="WH_DNA-bd_sf"/>
</dbReference>
<dbReference type="RefSeq" id="WP_176638681.1">
    <property type="nucleotide sequence ID" value="NZ_JABXXP010000008.1"/>
</dbReference>
<evidence type="ECO:0000256" key="1">
    <source>
        <dbReference type="ARBA" id="ARBA00023015"/>
    </source>
</evidence>
<dbReference type="InterPro" id="IPR000524">
    <property type="entry name" value="Tscrpt_reg_HTH_GntR"/>
</dbReference>
<accession>A0A7Y7ITL7</accession>
<dbReference type="PANTHER" id="PTHR38445">
    <property type="entry name" value="HTH-TYPE TRANSCRIPTIONAL REPRESSOR YTRA"/>
    <property type="match status" value="1"/>
</dbReference>
<dbReference type="EMBL" id="JABXXP010000008">
    <property type="protein sequence ID" value="NVN09883.1"/>
    <property type="molecule type" value="Genomic_DNA"/>
</dbReference>
<feature type="domain" description="HTH gntR-type" evidence="4">
    <location>
        <begin position="81"/>
        <end position="149"/>
    </location>
</feature>
<dbReference type="GO" id="GO:0003677">
    <property type="term" value="F:DNA binding"/>
    <property type="evidence" value="ECO:0007669"/>
    <property type="project" value="UniProtKB-KW"/>
</dbReference>
<dbReference type="CDD" id="cd07377">
    <property type="entry name" value="WHTH_GntR"/>
    <property type="match status" value="1"/>
</dbReference>
<dbReference type="AlphaFoldDB" id="A0A7Y7ITL7"/>
<dbReference type="Pfam" id="PF00392">
    <property type="entry name" value="GntR"/>
    <property type="match status" value="1"/>
</dbReference>
<dbReference type="PANTHER" id="PTHR38445:SF7">
    <property type="entry name" value="GNTR-FAMILY TRANSCRIPTIONAL REGULATOR"/>
    <property type="match status" value="1"/>
</dbReference>
<dbReference type="Gene3D" id="1.10.10.10">
    <property type="entry name" value="Winged helix-like DNA-binding domain superfamily/Winged helix DNA-binding domain"/>
    <property type="match status" value="1"/>
</dbReference>
<dbReference type="PROSITE" id="PS50949">
    <property type="entry name" value="HTH_GNTR"/>
    <property type="match status" value="1"/>
</dbReference>
<keyword evidence="3" id="KW-0804">Transcription</keyword>
<gene>
    <name evidence="5" type="ORF">HUK84_01750</name>
</gene>
<name>A0A7Y7ITL7_9PROT</name>
<dbReference type="SMART" id="SM00345">
    <property type="entry name" value="HTH_GNTR"/>
    <property type="match status" value="1"/>
</dbReference>
<organism evidence="5 6">
    <name type="scientific">Nguyenibacter vanlangensis</name>
    <dbReference type="NCBI Taxonomy" id="1216886"/>
    <lineage>
        <taxon>Bacteria</taxon>
        <taxon>Pseudomonadati</taxon>
        <taxon>Pseudomonadota</taxon>
        <taxon>Alphaproteobacteria</taxon>
        <taxon>Acetobacterales</taxon>
        <taxon>Acetobacteraceae</taxon>
        <taxon>Nguyenibacter</taxon>
    </lineage>
</organism>
<dbReference type="InterPro" id="IPR036388">
    <property type="entry name" value="WH-like_DNA-bd_sf"/>
</dbReference>
<protein>
    <submittedName>
        <fullName evidence="5">GntR family transcriptional regulator</fullName>
    </submittedName>
</protein>
<evidence type="ECO:0000256" key="3">
    <source>
        <dbReference type="ARBA" id="ARBA00023163"/>
    </source>
</evidence>
<sequence length="398" mass="43305">MLLFNDTKSPHGQILAFLSVSIFLLTLSRYVAPFPNAVEPVRRLGEEALIRQDTANPDTAEQDASERLDVSLFRIDRTLDLPIGTQIKGQIEYGIGLGIIRPGQRLPPVRELAERLGISPVTVGQVYADLKRGGILRGRAGAGTFVADLMAGWSADGARRSEIQSAIDVLVGRARALGLTTSEVLGLVSARMEGSGLGTPPPSVMVVGNFMQTTIAYCRQMERLGEGQVRFLPTTITRLQTDPSERQRVDLCQMAVTFAHRRAEVAQLLPYLDVAVITFIPSMETRMKLAQIDPGSRVVLVVVNPEFAGPMKAGVQQFAPHIEEPAIVLIDASDCEDLMRNADVVVYATGADDLGLNLPADSIHFEYQHTPNPHDVRRLVADLTGRPVQGVRASQEPS</sequence>
<keyword evidence="1" id="KW-0805">Transcription regulation</keyword>
<dbReference type="Proteomes" id="UP000534870">
    <property type="component" value="Unassembled WGS sequence"/>
</dbReference>
<evidence type="ECO:0000256" key="2">
    <source>
        <dbReference type="ARBA" id="ARBA00023125"/>
    </source>
</evidence>
<proteinExistence type="predicted"/>
<dbReference type="GO" id="GO:0003700">
    <property type="term" value="F:DNA-binding transcription factor activity"/>
    <property type="evidence" value="ECO:0007669"/>
    <property type="project" value="InterPro"/>
</dbReference>
<reference evidence="5 6" key="1">
    <citation type="submission" date="2020-06" db="EMBL/GenBank/DDBJ databases">
        <title>Description of novel acetic acid bacteria.</title>
        <authorList>
            <person name="Sombolestani A."/>
        </authorList>
    </citation>
    <scope>NUCLEOTIDE SEQUENCE [LARGE SCALE GENOMIC DNA]</scope>
    <source>
        <strain evidence="5 6">LMG 31431</strain>
    </source>
</reference>
<keyword evidence="2" id="KW-0238">DNA-binding</keyword>
<comment type="caution">
    <text evidence="5">The sequence shown here is derived from an EMBL/GenBank/DDBJ whole genome shotgun (WGS) entry which is preliminary data.</text>
</comment>
<dbReference type="SUPFAM" id="SSF46785">
    <property type="entry name" value="Winged helix' DNA-binding domain"/>
    <property type="match status" value="1"/>
</dbReference>
<evidence type="ECO:0000313" key="5">
    <source>
        <dbReference type="EMBL" id="NVN09883.1"/>
    </source>
</evidence>